<dbReference type="PROSITE" id="PS51918">
    <property type="entry name" value="RADICAL_SAM"/>
    <property type="match status" value="1"/>
</dbReference>
<protein>
    <submittedName>
        <fullName evidence="10">tRNA (N(6)-L-threonylcarbamoyladenosine(37)-C(2))-methylthiotransferase MtaB</fullName>
    </submittedName>
</protein>
<dbReference type="PROSITE" id="PS51449">
    <property type="entry name" value="MTTASE_N"/>
    <property type="match status" value="1"/>
</dbReference>
<evidence type="ECO:0000256" key="5">
    <source>
        <dbReference type="ARBA" id="ARBA00022723"/>
    </source>
</evidence>
<dbReference type="GO" id="GO:0035598">
    <property type="term" value="F:tRNA (N(6)-L-threonylcarbamoyladenosine(37)-C(2))-methylthiotransferase activity"/>
    <property type="evidence" value="ECO:0007669"/>
    <property type="project" value="TreeGrafter"/>
</dbReference>
<evidence type="ECO:0000256" key="1">
    <source>
        <dbReference type="ARBA" id="ARBA00001966"/>
    </source>
</evidence>
<evidence type="ECO:0000256" key="4">
    <source>
        <dbReference type="ARBA" id="ARBA00022691"/>
    </source>
</evidence>
<dbReference type="PANTHER" id="PTHR11918:SF45">
    <property type="entry name" value="THREONYLCARBAMOYLADENOSINE TRNA METHYLTHIOTRANSFERASE"/>
    <property type="match status" value="1"/>
</dbReference>
<keyword evidence="7" id="KW-0411">Iron-sulfur</keyword>
<dbReference type="InterPro" id="IPR007197">
    <property type="entry name" value="rSAM"/>
</dbReference>
<dbReference type="NCBIfam" id="TIGR01579">
    <property type="entry name" value="MiaB-like-C"/>
    <property type="match status" value="1"/>
</dbReference>
<keyword evidence="5" id="KW-0479">Metal-binding</keyword>
<comment type="caution">
    <text evidence="10">The sequence shown here is derived from an EMBL/GenBank/DDBJ whole genome shotgun (WGS) entry which is preliminary data.</text>
</comment>
<evidence type="ECO:0000259" key="9">
    <source>
        <dbReference type="PROSITE" id="PS51918"/>
    </source>
</evidence>
<dbReference type="InterPro" id="IPR023404">
    <property type="entry name" value="rSAM_horseshoe"/>
</dbReference>
<dbReference type="GO" id="GO:0051539">
    <property type="term" value="F:4 iron, 4 sulfur cluster binding"/>
    <property type="evidence" value="ECO:0007669"/>
    <property type="project" value="UniProtKB-KW"/>
</dbReference>
<dbReference type="RefSeq" id="WP_176974485.1">
    <property type="nucleotide sequence ID" value="NZ_JABZEO010000001.1"/>
</dbReference>
<dbReference type="AlphaFoldDB" id="A0A850REV0"/>
<keyword evidence="6" id="KW-0408">Iron</keyword>
<dbReference type="PANTHER" id="PTHR11918">
    <property type="entry name" value="RADICAL SAM PROTEINS"/>
    <property type="match status" value="1"/>
</dbReference>
<evidence type="ECO:0000256" key="6">
    <source>
        <dbReference type="ARBA" id="ARBA00023004"/>
    </source>
</evidence>
<dbReference type="SMART" id="SM00729">
    <property type="entry name" value="Elp3"/>
    <property type="match status" value="1"/>
</dbReference>
<dbReference type="InterPro" id="IPR006638">
    <property type="entry name" value="Elp3/MiaA/NifB-like_rSAM"/>
</dbReference>
<sequence>MRVRLQTLGCRLNEAELESWARDFQARGFTIVEDETAPAELIVVNTCAVTGEAVRKSRQILRRAQRRHPGARLIVSGCLVSLDGDAARAGAAQTFPLSSLLPASTPPASSAELSEGLIVVNRDKDRLVEIVLAALGREAAPPSPAATHAMDLAAPLFARGRQRAFVKIQDGCRYQCTFCVTTQARGPERSRPLPEIVREVERFQDAGIREVVLTGVHLGGYGADLGTDLTHLIERLLNETAIPRLRLGSLEPWDLPERFWSLFADRRLMPHLHLPLQSGSDRVLRRMARRCKRDEYIRLVEGARAAIPDLNLTTDIIVGFPGEDDDDWRQTFELAESLRFGHIHVFGYSPRPGTPAAGFANPVDARTRRRRVGELESLAHRSRLQILRDQIGKTVMLLHERLPDAFEGRPRSGYTPNYLPAHVHSTAPIGEGSLIQVRITGLDAAAGLLIAEPTGVEPMAPECIEPAQA</sequence>
<proteinExistence type="predicted"/>
<gene>
    <name evidence="10" type="primary">mtaB</name>
    <name evidence="10" type="ORF">HW932_00170</name>
</gene>
<dbReference type="PROSITE" id="PS01278">
    <property type="entry name" value="MTTASE_RADICAL"/>
    <property type="match status" value="1"/>
</dbReference>
<keyword evidence="2" id="KW-0004">4Fe-4S</keyword>
<organism evidence="10 11">
    <name type="scientific">Allochromatium humboldtianum</name>
    <dbReference type="NCBI Taxonomy" id="504901"/>
    <lineage>
        <taxon>Bacteria</taxon>
        <taxon>Pseudomonadati</taxon>
        <taxon>Pseudomonadota</taxon>
        <taxon>Gammaproteobacteria</taxon>
        <taxon>Chromatiales</taxon>
        <taxon>Chromatiaceae</taxon>
        <taxon>Allochromatium</taxon>
    </lineage>
</organism>
<evidence type="ECO:0000256" key="7">
    <source>
        <dbReference type="ARBA" id="ARBA00023014"/>
    </source>
</evidence>
<dbReference type="InterPro" id="IPR020612">
    <property type="entry name" value="Methylthiotransferase_CS"/>
</dbReference>
<keyword evidence="4" id="KW-0949">S-adenosyl-L-methionine</keyword>
<feature type="domain" description="Radical SAM core" evidence="9">
    <location>
        <begin position="158"/>
        <end position="385"/>
    </location>
</feature>
<keyword evidence="3 10" id="KW-0808">Transferase</keyword>
<dbReference type="SUPFAM" id="SSF102114">
    <property type="entry name" value="Radical SAM enzymes"/>
    <property type="match status" value="1"/>
</dbReference>
<dbReference type="Pfam" id="PF00919">
    <property type="entry name" value="UPF0004"/>
    <property type="match status" value="1"/>
</dbReference>
<reference evidence="10 11" key="1">
    <citation type="submission" date="2020-06" db="EMBL/GenBank/DDBJ databases">
        <title>Whole-genome sequence of Allochromatium humboldtianum DSM 21881, type strain.</title>
        <authorList>
            <person name="Kyndt J.A."/>
            <person name="Meyer T.E."/>
        </authorList>
    </citation>
    <scope>NUCLEOTIDE SEQUENCE [LARGE SCALE GENOMIC DNA]</scope>
    <source>
        <strain evidence="10 11">DSM 21881</strain>
    </source>
</reference>
<dbReference type="GO" id="GO:0046872">
    <property type="term" value="F:metal ion binding"/>
    <property type="evidence" value="ECO:0007669"/>
    <property type="project" value="UniProtKB-KW"/>
</dbReference>
<dbReference type="Pfam" id="PF04055">
    <property type="entry name" value="Radical_SAM"/>
    <property type="match status" value="1"/>
</dbReference>
<evidence type="ECO:0000256" key="3">
    <source>
        <dbReference type="ARBA" id="ARBA00022679"/>
    </source>
</evidence>
<dbReference type="SFLD" id="SFLDS00029">
    <property type="entry name" value="Radical_SAM"/>
    <property type="match status" value="1"/>
</dbReference>
<dbReference type="CDD" id="cd01335">
    <property type="entry name" value="Radical_SAM"/>
    <property type="match status" value="1"/>
</dbReference>
<dbReference type="InterPro" id="IPR013848">
    <property type="entry name" value="Methylthiotransferase_N"/>
</dbReference>
<dbReference type="NCBIfam" id="TIGR00089">
    <property type="entry name" value="MiaB/RimO family radical SAM methylthiotransferase"/>
    <property type="match status" value="1"/>
</dbReference>
<dbReference type="InterPro" id="IPR058240">
    <property type="entry name" value="rSAM_sf"/>
</dbReference>
<evidence type="ECO:0000313" key="10">
    <source>
        <dbReference type="EMBL" id="NVZ07673.1"/>
    </source>
</evidence>
<evidence type="ECO:0000259" key="8">
    <source>
        <dbReference type="PROSITE" id="PS51449"/>
    </source>
</evidence>
<feature type="domain" description="MTTase N-terminal" evidence="8">
    <location>
        <begin position="1"/>
        <end position="136"/>
    </location>
</feature>
<dbReference type="EMBL" id="JABZEO010000001">
    <property type="protein sequence ID" value="NVZ07673.1"/>
    <property type="molecule type" value="Genomic_DNA"/>
</dbReference>
<evidence type="ECO:0000256" key="2">
    <source>
        <dbReference type="ARBA" id="ARBA00022485"/>
    </source>
</evidence>
<keyword evidence="11" id="KW-1185">Reference proteome</keyword>
<dbReference type="SFLD" id="SFLDG01082">
    <property type="entry name" value="B12-binding_domain_containing"/>
    <property type="match status" value="1"/>
</dbReference>
<dbReference type="Gene3D" id="3.80.30.20">
    <property type="entry name" value="tm_1862 like domain"/>
    <property type="match status" value="1"/>
</dbReference>
<dbReference type="InterPro" id="IPR006467">
    <property type="entry name" value="MiaB-like_bact"/>
</dbReference>
<dbReference type="Proteomes" id="UP000592294">
    <property type="component" value="Unassembled WGS sequence"/>
</dbReference>
<comment type="cofactor">
    <cofactor evidence="1">
        <name>[4Fe-4S] cluster</name>
        <dbReference type="ChEBI" id="CHEBI:49883"/>
    </cofactor>
</comment>
<accession>A0A850REV0</accession>
<name>A0A850REV0_9GAMM</name>
<evidence type="ECO:0000313" key="11">
    <source>
        <dbReference type="Proteomes" id="UP000592294"/>
    </source>
</evidence>
<dbReference type="InterPro" id="IPR038135">
    <property type="entry name" value="Methylthiotransferase_N_sf"/>
</dbReference>
<dbReference type="InterPro" id="IPR005839">
    <property type="entry name" value="Methylthiotransferase"/>
</dbReference>
<dbReference type="Gene3D" id="3.40.50.12160">
    <property type="entry name" value="Methylthiotransferase, N-terminal domain"/>
    <property type="match status" value="1"/>
</dbReference>